<name>A0A853IHT8_9GAMM</name>
<accession>A0A853IHT8</accession>
<comment type="caution">
    <text evidence="2">The sequence shown here is derived from an EMBL/GenBank/DDBJ whole genome shotgun (WGS) entry which is preliminary data.</text>
</comment>
<feature type="coiled-coil region" evidence="1">
    <location>
        <begin position="165"/>
        <end position="192"/>
    </location>
</feature>
<dbReference type="AlphaFoldDB" id="A0A853IHT8"/>
<sequence length="211" mass="24475">MNKNAHNALCQIAKRWLLNTVGCSFAFSELRARALTSEEPDAIGWKQSGSESYLIEVKVSRNDFHADKKKFFRLNPEFGVGTFRYFMTPPKLLTVDDLPPGWGLLEVQGKKRIKVVHGFHPKKRDGGQEFVFQINAQSELAMMASMLRRVKLRIGDLQDFTSKDVLDYESRVNKLKKEIRELEQKKKQACQLVNYEQNTSQVELREYKQVF</sequence>
<dbReference type="EMBL" id="JACCKB010000246">
    <property type="protein sequence ID" value="NYZ70058.1"/>
    <property type="molecule type" value="Genomic_DNA"/>
</dbReference>
<gene>
    <name evidence="2" type="ORF">H0A36_29005</name>
</gene>
<evidence type="ECO:0000313" key="2">
    <source>
        <dbReference type="EMBL" id="NYZ70058.1"/>
    </source>
</evidence>
<protein>
    <recommendedName>
        <fullName evidence="4">Adenylosuccinate synthase</fullName>
    </recommendedName>
</protein>
<reference evidence="2 3" key="1">
    <citation type="submission" date="2020-07" db="EMBL/GenBank/DDBJ databases">
        <title>Endozoicomonas sp. nov., isolated from sediment.</title>
        <authorList>
            <person name="Gu T."/>
        </authorList>
    </citation>
    <scope>NUCLEOTIDE SEQUENCE [LARGE SCALE GENOMIC DNA]</scope>
    <source>
        <strain evidence="2 3">SM1973</strain>
    </source>
</reference>
<evidence type="ECO:0008006" key="4">
    <source>
        <dbReference type="Google" id="ProtNLM"/>
    </source>
</evidence>
<evidence type="ECO:0000313" key="3">
    <source>
        <dbReference type="Proteomes" id="UP000569732"/>
    </source>
</evidence>
<dbReference type="RefSeq" id="WP_180572000.1">
    <property type="nucleotide sequence ID" value="NZ_JACCKB010000246.1"/>
</dbReference>
<dbReference type="Proteomes" id="UP000569732">
    <property type="component" value="Unassembled WGS sequence"/>
</dbReference>
<keyword evidence="1" id="KW-0175">Coiled coil</keyword>
<organism evidence="2 3">
    <name type="scientific">Spartinivicinus marinus</name>
    <dbReference type="NCBI Taxonomy" id="2994442"/>
    <lineage>
        <taxon>Bacteria</taxon>
        <taxon>Pseudomonadati</taxon>
        <taxon>Pseudomonadota</taxon>
        <taxon>Gammaproteobacteria</taxon>
        <taxon>Oceanospirillales</taxon>
        <taxon>Zooshikellaceae</taxon>
        <taxon>Spartinivicinus</taxon>
    </lineage>
</organism>
<proteinExistence type="predicted"/>
<evidence type="ECO:0000256" key="1">
    <source>
        <dbReference type="SAM" id="Coils"/>
    </source>
</evidence>
<keyword evidence="3" id="KW-1185">Reference proteome</keyword>